<keyword evidence="6 12" id="KW-1133">Transmembrane helix</keyword>
<keyword evidence="8 12" id="KW-0472">Membrane</keyword>
<evidence type="ECO:0000256" key="3">
    <source>
        <dbReference type="ARBA" id="ARBA00022547"/>
    </source>
</evidence>
<dbReference type="HAMAP" id="MF_01398">
    <property type="entry name" value="ATP_synth_b_bprime"/>
    <property type="match status" value="1"/>
</dbReference>
<keyword evidence="3 12" id="KW-0138">CF(0)</keyword>
<proteinExistence type="inferred from homology"/>
<feature type="transmembrane region" description="Helical" evidence="12">
    <location>
        <begin position="24"/>
        <end position="45"/>
    </location>
</feature>
<dbReference type="RefSeq" id="WP_046280904.1">
    <property type="nucleotide sequence ID" value="NZ_LATL02000216.1"/>
</dbReference>
<sequence length="161" mass="18396">MMHWTILLAVEETAKEGGLFDINATLPLMAVQFLLLAVILNAIFYKPLGKAIDERAEYIRENRLQAQERLTKAEKLAQQYEQELAETRKQSQNVIATAQAEARKIASEKMAEALQEAQKLREQAAQEIEQEKQQALETLEQQIEPLSRQILEKLLGPELVR</sequence>
<dbReference type="InterPro" id="IPR002146">
    <property type="entry name" value="ATP_synth_b/b'su_bac/chlpt"/>
</dbReference>
<dbReference type="InterPro" id="IPR034679">
    <property type="entry name" value="ATP_synth_b"/>
</dbReference>
<evidence type="ECO:0000256" key="10">
    <source>
        <dbReference type="ARBA" id="ARBA00025198"/>
    </source>
</evidence>
<evidence type="ECO:0000256" key="13">
    <source>
        <dbReference type="RuleBase" id="RU003848"/>
    </source>
</evidence>
<dbReference type="Gene3D" id="1.20.5.620">
    <property type="entry name" value="F1F0 ATP synthase subunit B, membrane domain"/>
    <property type="match status" value="1"/>
</dbReference>
<comment type="function">
    <text evidence="10 12">F(1)F(0) ATP synthase produces ATP from ADP in the presence of a proton or sodium gradient. F-type ATPases consist of two structural domains, F(1) containing the extramembraneous catalytic core and F(0) containing the membrane proton channel, linked together by a central stalk and a peripheral stalk. During catalysis, ATP synthesis in the catalytic domain of F(1) is coupled via a rotary mechanism of the central stalk subunits to proton translocation.</text>
</comment>
<dbReference type="InterPro" id="IPR050059">
    <property type="entry name" value="ATP_synthase_B_chain"/>
</dbReference>
<dbReference type="Pfam" id="PF00430">
    <property type="entry name" value="ATP-synt_B"/>
    <property type="match status" value="1"/>
</dbReference>
<organism evidence="15 16">
    <name type="scientific">Limnoraphis robusta CS-951</name>
    <dbReference type="NCBI Taxonomy" id="1637645"/>
    <lineage>
        <taxon>Bacteria</taxon>
        <taxon>Bacillati</taxon>
        <taxon>Cyanobacteriota</taxon>
        <taxon>Cyanophyceae</taxon>
        <taxon>Oscillatoriophycideae</taxon>
        <taxon>Oscillatoriales</taxon>
        <taxon>Sirenicapillariaceae</taxon>
        <taxon>Limnoraphis</taxon>
    </lineage>
</organism>
<protein>
    <recommendedName>
        <fullName evidence="12">ATP synthase subunit b'</fullName>
    </recommendedName>
    <alternativeName>
        <fullName evidence="12">ATP synthase F(0) sector subunit b'</fullName>
    </alternativeName>
    <alternativeName>
        <fullName evidence="12">ATPase subunit II</fullName>
    </alternativeName>
    <alternativeName>
        <fullName evidence="12">F-type ATPase subunit b'</fullName>
        <shortName evidence="12">F-ATPase subunit b'</shortName>
    </alternativeName>
</protein>
<dbReference type="SUPFAM" id="SSF81573">
    <property type="entry name" value="F1F0 ATP synthase subunit B, membrane domain"/>
    <property type="match status" value="1"/>
</dbReference>
<dbReference type="PATRIC" id="fig|1637645.4.peg.4285"/>
<comment type="subcellular location">
    <subcellularLocation>
        <location evidence="12">Cellular thylakoid membrane</location>
        <topology evidence="12">Single-pass membrane protein</topology>
    </subcellularLocation>
    <subcellularLocation>
        <location evidence="11">Endomembrane system</location>
        <topology evidence="11">Single-pass membrane protein</topology>
    </subcellularLocation>
</comment>
<evidence type="ECO:0000256" key="5">
    <source>
        <dbReference type="ARBA" id="ARBA00022781"/>
    </source>
</evidence>
<dbReference type="GO" id="GO:0045259">
    <property type="term" value="C:proton-transporting ATP synthase complex"/>
    <property type="evidence" value="ECO:0007669"/>
    <property type="project" value="UniProtKB-KW"/>
</dbReference>
<gene>
    <name evidence="12" type="primary">atpF2</name>
    <name evidence="12" type="synonym">atpG</name>
    <name evidence="15" type="ORF">WN50_22840</name>
</gene>
<evidence type="ECO:0000256" key="6">
    <source>
        <dbReference type="ARBA" id="ARBA00022989"/>
    </source>
</evidence>
<evidence type="ECO:0000256" key="11">
    <source>
        <dbReference type="ARBA" id="ARBA00037847"/>
    </source>
</evidence>
<evidence type="ECO:0000313" key="16">
    <source>
        <dbReference type="Proteomes" id="UP000033607"/>
    </source>
</evidence>
<evidence type="ECO:0000256" key="2">
    <source>
        <dbReference type="ARBA" id="ARBA00022448"/>
    </source>
</evidence>
<keyword evidence="5 12" id="KW-0375">Hydrogen ion transport</keyword>
<feature type="coiled-coil region" evidence="14">
    <location>
        <begin position="63"/>
        <end position="149"/>
    </location>
</feature>
<keyword evidence="2 12" id="KW-0813">Transport</keyword>
<name>A0A0F5YAU8_9CYAN</name>
<dbReference type="HAMAP" id="MF_01399">
    <property type="entry name" value="ATP_synth_bprime"/>
    <property type="match status" value="1"/>
</dbReference>
<reference evidence="15 16" key="1">
    <citation type="submission" date="2015-06" db="EMBL/GenBank/DDBJ databases">
        <title>Draft genome assembly of filamentous brackish cyanobacterium Limnoraphis robusta strain CS-951.</title>
        <authorList>
            <person name="Willis A."/>
            <person name="Parks M."/>
            <person name="Burford M.A."/>
        </authorList>
    </citation>
    <scope>NUCLEOTIDE SEQUENCE [LARGE SCALE GENOMIC DNA]</scope>
    <source>
        <strain evidence="15 16">CS-951</strain>
    </source>
</reference>
<dbReference type="GO" id="GO:0046961">
    <property type="term" value="F:proton-transporting ATPase activity, rotational mechanism"/>
    <property type="evidence" value="ECO:0007669"/>
    <property type="project" value="TreeGrafter"/>
</dbReference>
<comment type="subunit">
    <text evidence="12">F-type ATPases have 2 components, F(1) - the catalytic core - and F(0) - the membrane proton channel. F(1) has five subunits: alpha(3), beta(3), gamma(1), delta(1), epsilon(1). F(0) has four main subunits: a(1), b(1), b'(1) and c(10-14). The alpha and beta chains form an alternating ring which encloses part of the gamma chain. F(1) is attached to F(0) by a central stalk formed by the gamma and epsilon chains, while a peripheral stalk is formed by the delta, b and b' chains.</text>
</comment>
<dbReference type="CDD" id="cd06503">
    <property type="entry name" value="ATP-synt_Fo_b"/>
    <property type="match status" value="1"/>
</dbReference>
<evidence type="ECO:0000256" key="14">
    <source>
        <dbReference type="SAM" id="Coils"/>
    </source>
</evidence>
<dbReference type="GO" id="GO:0031676">
    <property type="term" value="C:plasma membrane-derived thylakoid membrane"/>
    <property type="evidence" value="ECO:0007669"/>
    <property type="project" value="UniProtKB-SubCell"/>
</dbReference>
<keyword evidence="12" id="KW-0793">Thylakoid</keyword>
<evidence type="ECO:0000256" key="12">
    <source>
        <dbReference type="HAMAP-Rule" id="MF_01399"/>
    </source>
</evidence>
<dbReference type="GO" id="GO:0012505">
    <property type="term" value="C:endomembrane system"/>
    <property type="evidence" value="ECO:0007669"/>
    <property type="project" value="UniProtKB-SubCell"/>
</dbReference>
<evidence type="ECO:0000256" key="7">
    <source>
        <dbReference type="ARBA" id="ARBA00023065"/>
    </source>
</evidence>
<dbReference type="PANTHER" id="PTHR33445">
    <property type="entry name" value="ATP SYNTHASE SUBUNIT B', CHLOROPLASTIC"/>
    <property type="match status" value="1"/>
</dbReference>
<evidence type="ECO:0000313" key="15">
    <source>
        <dbReference type="EMBL" id="KKD35863.1"/>
    </source>
</evidence>
<evidence type="ECO:0000256" key="8">
    <source>
        <dbReference type="ARBA" id="ARBA00023136"/>
    </source>
</evidence>
<dbReference type="NCBIfam" id="NF005607">
    <property type="entry name" value="PRK07353.1"/>
    <property type="match status" value="1"/>
</dbReference>
<dbReference type="GO" id="GO:0046933">
    <property type="term" value="F:proton-transporting ATP synthase activity, rotational mechanism"/>
    <property type="evidence" value="ECO:0007669"/>
    <property type="project" value="UniProtKB-UniRule"/>
</dbReference>
<dbReference type="Proteomes" id="UP000033607">
    <property type="component" value="Unassembled WGS sequence"/>
</dbReference>
<keyword evidence="7 12" id="KW-0406">Ion transport</keyword>
<dbReference type="AlphaFoldDB" id="A0A0F5YAU8"/>
<keyword evidence="9 12" id="KW-0066">ATP synthesis</keyword>
<dbReference type="InterPro" id="IPR028987">
    <property type="entry name" value="ATP_synth_B-like_membr_sf"/>
</dbReference>
<dbReference type="EMBL" id="LATL02000216">
    <property type="protein sequence ID" value="KKD35863.1"/>
    <property type="molecule type" value="Genomic_DNA"/>
</dbReference>
<evidence type="ECO:0000256" key="4">
    <source>
        <dbReference type="ARBA" id="ARBA00022692"/>
    </source>
</evidence>
<keyword evidence="14" id="KW-0175">Coiled coil</keyword>
<accession>A0A0F5YAU8</accession>
<evidence type="ECO:0000256" key="9">
    <source>
        <dbReference type="ARBA" id="ARBA00023310"/>
    </source>
</evidence>
<comment type="caution">
    <text evidence="15">The sequence shown here is derived from an EMBL/GenBank/DDBJ whole genome shotgun (WGS) entry which is preliminary data.</text>
</comment>
<dbReference type="PANTHER" id="PTHR33445:SF2">
    <property type="entry name" value="ATP SYNTHASE SUBUNIT B', CHLOROPLASTIC"/>
    <property type="match status" value="1"/>
</dbReference>
<keyword evidence="4 12" id="KW-0812">Transmembrane</keyword>
<comment type="similarity">
    <text evidence="1 12 13">Belongs to the ATPase B chain family.</text>
</comment>
<comment type="function">
    <text evidence="12">Component of the F(0) channel, it forms part of the peripheral stalk, linking F(1) to F(0). The b'-subunit is a diverged and duplicated form of b found in plants and photosynthetic bacteria.</text>
</comment>
<dbReference type="OrthoDB" id="426571at2"/>
<evidence type="ECO:0000256" key="1">
    <source>
        <dbReference type="ARBA" id="ARBA00005513"/>
    </source>
</evidence>